<sequence>MNPIGPPAPRPCESCPYARGVASGIWAGHEYDKLEPYDNDIAHQPQQVFVCHQTERDSPQVKVCAGWVGCHGADNLLALRVAPLVGQMTAHDVRTARAYVCSVPLFASGHEAAAHGRASIDAPDERARRAIQKITRTRSDLNA</sequence>
<name>A0A8J3K1B3_9ACTN</name>
<comment type="caution">
    <text evidence="1">The sequence shown here is derived from an EMBL/GenBank/DDBJ whole genome shotgun (WGS) entry which is preliminary data.</text>
</comment>
<protein>
    <submittedName>
        <fullName evidence="1">Uncharacterized protein</fullName>
    </submittedName>
</protein>
<evidence type="ECO:0000313" key="1">
    <source>
        <dbReference type="EMBL" id="GIF94847.1"/>
    </source>
</evidence>
<dbReference type="Pfam" id="PF19800">
    <property type="entry name" value="DUF6283"/>
    <property type="match status" value="1"/>
</dbReference>
<dbReference type="AlphaFoldDB" id="A0A8J3K1B3"/>
<organism evidence="1 2">
    <name type="scientific">Catellatospora chokoriensis</name>
    <dbReference type="NCBI Taxonomy" id="310353"/>
    <lineage>
        <taxon>Bacteria</taxon>
        <taxon>Bacillati</taxon>
        <taxon>Actinomycetota</taxon>
        <taxon>Actinomycetes</taxon>
        <taxon>Micromonosporales</taxon>
        <taxon>Micromonosporaceae</taxon>
        <taxon>Catellatospora</taxon>
    </lineage>
</organism>
<keyword evidence="2" id="KW-1185">Reference proteome</keyword>
<evidence type="ECO:0000313" key="2">
    <source>
        <dbReference type="Proteomes" id="UP000619293"/>
    </source>
</evidence>
<proteinExistence type="predicted"/>
<dbReference type="RefSeq" id="WP_203736792.1">
    <property type="nucleotide sequence ID" value="NZ_BAAALB010000041.1"/>
</dbReference>
<dbReference type="EMBL" id="BONG01000127">
    <property type="protein sequence ID" value="GIF94847.1"/>
    <property type="molecule type" value="Genomic_DNA"/>
</dbReference>
<accession>A0A8J3K1B3</accession>
<reference evidence="1 2" key="1">
    <citation type="submission" date="2021-01" db="EMBL/GenBank/DDBJ databases">
        <title>Whole genome shotgun sequence of Catellatospora chokoriensis NBRC 107358.</title>
        <authorList>
            <person name="Komaki H."/>
            <person name="Tamura T."/>
        </authorList>
    </citation>
    <scope>NUCLEOTIDE SEQUENCE [LARGE SCALE GENOMIC DNA]</scope>
    <source>
        <strain evidence="1 2">NBRC 107358</strain>
    </source>
</reference>
<dbReference type="Proteomes" id="UP000619293">
    <property type="component" value="Unassembled WGS sequence"/>
</dbReference>
<dbReference type="InterPro" id="IPR046250">
    <property type="entry name" value="DUF6283"/>
</dbReference>
<gene>
    <name evidence="1" type="ORF">Cch02nite_82910</name>
</gene>